<dbReference type="Pfam" id="PF04138">
    <property type="entry name" value="GtrA_DPMS_TM"/>
    <property type="match status" value="1"/>
</dbReference>
<sequence length="178" mass="18982">MTSAHLRLLARLRAAWSTLVAEVAKFGTVGAVAFVVDVGLYNLLVFGMPTTGPGPLADAPLLAKAASTTVATVVAWSGNRWWTFRRRRRTAKTAEFALFVLFNAIGLGIALACLGFSRYVLGLDSQLADNVSGNGIGLALGTLFRFWTYKRFVFRGHLEAGRDGDGAGDTEGVITTGK</sequence>
<dbReference type="GO" id="GO:0000271">
    <property type="term" value="P:polysaccharide biosynthetic process"/>
    <property type="evidence" value="ECO:0007669"/>
    <property type="project" value="InterPro"/>
</dbReference>
<accession>A0A5J6V4I5</accession>
<dbReference type="AlphaFoldDB" id="A0A5J6V4I5"/>
<gene>
    <name evidence="8" type="ORF">FY030_04000</name>
</gene>
<dbReference type="EMBL" id="CP044427">
    <property type="protein sequence ID" value="QFG67992.1"/>
    <property type="molecule type" value="Genomic_DNA"/>
</dbReference>
<evidence type="ECO:0000313" key="9">
    <source>
        <dbReference type="Proteomes" id="UP000326546"/>
    </source>
</evidence>
<dbReference type="OrthoDB" id="9807815at2"/>
<evidence type="ECO:0000256" key="6">
    <source>
        <dbReference type="SAM" id="Phobius"/>
    </source>
</evidence>
<feature type="transmembrane region" description="Helical" evidence="6">
    <location>
        <begin position="12"/>
        <end position="36"/>
    </location>
</feature>
<comment type="similarity">
    <text evidence="2">Belongs to the GtrA family.</text>
</comment>
<evidence type="ECO:0000313" key="8">
    <source>
        <dbReference type="EMBL" id="QFG67992.1"/>
    </source>
</evidence>
<feature type="transmembrane region" description="Helical" evidence="6">
    <location>
        <begin position="96"/>
        <end position="119"/>
    </location>
</feature>
<dbReference type="InterPro" id="IPR051401">
    <property type="entry name" value="GtrA_CellWall_Glycosyl"/>
</dbReference>
<evidence type="ECO:0000256" key="3">
    <source>
        <dbReference type="ARBA" id="ARBA00022692"/>
    </source>
</evidence>
<keyword evidence="4 6" id="KW-1133">Transmembrane helix</keyword>
<dbReference type="RefSeq" id="WP_158060384.1">
    <property type="nucleotide sequence ID" value="NZ_CP044427.1"/>
</dbReference>
<feature type="domain" description="GtrA/DPMS transmembrane" evidence="7">
    <location>
        <begin position="25"/>
        <end position="154"/>
    </location>
</feature>
<dbReference type="InterPro" id="IPR007267">
    <property type="entry name" value="GtrA_DPMS_TM"/>
</dbReference>
<comment type="subcellular location">
    <subcellularLocation>
        <location evidence="1">Membrane</location>
        <topology evidence="1">Multi-pass membrane protein</topology>
    </subcellularLocation>
</comment>
<evidence type="ECO:0000256" key="5">
    <source>
        <dbReference type="ARBA" id="ARBA00023136"/>
    </source>
</evidence>
<protein>
    <submittedName>
        <fullName evidence="8">GtrA family protein</fullName>
    </submittedName>
</protein>
<feature type="transmembrane region" description="Helical" evidence="6">
    <location>
        <begin position="56"/>
        <end position="76"/>
    </location>
</feature>
<name>A0A5J6V4I5_9MICO</name>
<dbReference type="Proteomes" id="UP000326546">
    <property type="component" value="Chromosome"/>
</dbReference>
<keyword evidence="9" id="KW-1185">Reference proteome</keyword>
<proteinExistence type="inferred from homology"/>
<keyword evidence="5 6" id="KW-0472">Membrane</keyword>
<evidence type="ECO:0000256" key="1">
    <source>
        <dbReference type="ARBA" id="ARBA00004141"/>
    </source>
</evidence>
<organism evidence="8 9">
    <name type="scientific">Ornithinimicrobium pratense</name>
    <dbReference type="NCBI Taxonomy" id="2593973"/>
    <lineage>
        <taxon>Bacteria</taxon>
        <taxon>Bacillati</taxon>
        <taxon>Actinomycetota</taxon>
        <taxon>Actinomycetes</taxon>
        <taxon>Micrococcales</taxon>
        <taxon>Ornithinimicrobiaceae</taxon>
        <taxon>Ornithinimicrobium</taxon>
    </lineage>
</organism>
<evidence type="ECO:0000259" key="7">
    <source>
        <dbReference type="Pfam" id="PF04138"/>
    </source>
</evidence>
<evidence type="ECO:0000256" key="2">
    <source>
        <dbReference type="ARBA" id="ARBA00009399"/>
    </source>
</evidence>
<evidence type="ECO:0000256" key="4">
    <source>
        <dbReference type="ARBA" id="ARBA00022989"/>
    </source>
</evidence>
<feature type="transmembrane region" description="Helical" evidence="6">
    <location>
        <begin position="131"/>
        <end position="148"/>
    </location>
</feature>
<reference evidence="8 9" key="1">
    <citation type="submission" date="2019-09" db="EMBL/GenBank/DDBJ databases">
        <title>Serinicoccus pratensis sp. nov., isolated from meadow soil.</title>
        <authorList>
            <person name="Zhang W."/>
        </authorList>
    </citation>
    <scope>NUCLEOTIDE SEQUENCE [LARGE SCALE GENOMIC DNA]</scope>
    <source>
        <strain evidence="8 9">W204</strain>
    </source>
</reference>
<keyword evidence="3 6" id="KW-0812">Transmembrane</keyword>
<dbReference type="PANTHER" id="PTHR38459">
    <property type="entry name" value="PROPHAGE BACTOPRENOL-LINKED GLUCOSE TRANSLOCASE HOMOLOG"/>
    <property type="match status" value="1"/>
</dbReference>
<dbReference type="PANTHER" id="PTHR38459:SF1">
    <property type="entry name" value="PROPHAGE BACTOPRENOL-LINKED GLUCOSE TRANSLOCASE HOMOLOG"/>
    <property type="match status" value="1"/>
</dbReference>
<dbReference type="GO" id="GO:0005886">
    <property type="term" value="C:plasma membrane"/>
    <property type="evidence" value="ECO:0007669"/>
    <property type="project" value="TreeGrafter"/>
</dbReference>
<dbReference type="KEGG" id="serw:FY030_04000"/>